<dbReference type="Proteomes" id="UP000288805">
    <property type="component" value="Unassembled WGS sequence"/>
</dbReference>
<evidence type="ECO:0000313" key="2">
    <source>
        <dbReference type="Proteomes" id="UP000288805"/>
    </source>
</evidence>
<proteinExistence type="predicted"/>
<reference evidence="1 2" key="1">
    <citation type="journal article" date="2018" name="PLoS Genet.">
        <title>Population sequencing reveals clonal diversity and ancestral inbreeding in the grapevine cultivar Chardonnay.</title>
        <authorList>
            <person name="Roach M.J."/>
            <person name="Johnson D.L."/>
            <person name="Bohlmann J."/>
            <person name="van Vuuren H.J."/>
            <person name="Jones S.J."/>
            <person name="Pretorius I.S."/>
            <person name="Schmidt S.A."/>
            <person name="Borneman A.R."/>
        </authorList>
    </citation>
    <scope>NUCLEOTIDE SEQUENCE [LARGE SCALE GENOMIC DNA]</scope>
    <source>
        <strain evidence="2">cv. Chardonnay</strain>
        <tissue evidence="1">Leaf</tissue>
    </source>
</reference>
<protein>
    <submittedName>
        <fullName evidence="1">Uncharacterized protein</fullName>
    </submittedName>
</protein>
<sequence>MVWDSPLCMSFPSLFAFSIDKEVWVANIWDPWLRGIGGLESMFYKSFNDWEVEKTERFLERIHGKKVLGDVEDMVFWIKTKSGKFFGQVSLPCSRSRLPFFVSFYCIWNVWVSLRLVSLCGKLCGAKP</sequence>
<dbReference type="AlphaFoldDB" id="A0A438GRL5"/>
<gene>
    <name evidence="1" type="ORF">CK203_053867</name>
</gene>
<accession>A0A438GRL5</accession>
<evidence type="ECO:0000313" key="1">
    <source>
        <dbReference type="EMBL" id="RVW74835.1"/>
    </source>
</evidence>
<name>A0A438GRL5_VITVI</name>
<dbReference type="EMBL" id="QGNW01000362">
    <property type="protein sequence ID" value="RVW74835.1"/>
    <property type="molecule type" value="Genomic_DNA"/>
</dbReference>
<organism evidence="1 2">
    <name type="scientific">Vitis vinifera</name>
    <name type="common">Grape</name>
    <dbReference type="NCBI Taxonomy" id="29760"/>
    <lineage>
        <taxon>Eukaryota</taxon>
        <taxon>Viridiplantae</taxon>
        <taxon>Streptophyta</taxon>
        <taxon>Embryophyta</taxon>
        <taxon>Tracheophyta</taxon>
        <taxon>Spermatophyta</taxon>
        <taxon>Magnoliopsida</taxon>
        <taxon>eudicotyledons</taxon>
        <taxon>Gunneridae</taxon>
        <taxon>Pentapetalae</taxon>
        <taxon>rosids</taxon>
        <taxon>Vitales</taxon>
        <taxon>Vitaceae</taxon>
        <taxon>Viteae</taxon>
        <taxon>Vitis</taxon>
    </lineage>
</organism>
<comment type="caution">
    <text evidence="1">The sequence shown here is derived from an EMBL/GenBank/DDBJ whole genome shotgun (WGS) entry which is preliminary data.</text>
</comment>